<dbReference type="EMBL" id="FN649745">
    <property type="protein sequence ID" value="CBJ28861.1"/>
    <property type="molecule type" value="Genomic_DNA"/>
</dbReference>
<dbReference type="Proteomes" id="UP000002630">
    <property type="component" value="Linkage Group LG20"/>
</dbReference>
<dbReference type="eggNOG" id="ENOG502SCF0">
    <property type="taxonomic scope" value="Eukaryota"/>
</dbReference>
<organism evidence="3 4">
    <name type="scientific">Ectocarpus siliculosus</name>
    <name type="common">Brown alga</name>
    <name type="synonym">Conferva siliculosa</name>
    <dbReference type="NCBI Taxonomy" id="2880"/>
    <lineage>
        <taxon>Eukaryota</taxon>
        <taxon>Sar</taxon>
        <taxon>Stramenopiles</taxon>
        <taxon>Ochrophyta</taxon>
        <taxon>PX clade</taxon>
        <taxon>Phaeophyceae</taxon>
        <taxon>Ectocarpales</taxon>
        <taxon>Ectocarpaceae</taxon>
        <taxon>Ectocarpus</taxon>
    </lineage>
</organism>
<feature type="transmembrane region" description="Helical" evidence="2">
    <location>
        <begin position="261"/>
        <end position="283"/>
    </location>
</feature>
<evidence type="ECO:0000313" key="4">
    <source>
        <dbReference type="Proteomes" id="UP000002630"/>
    </source>
</evidence>
<feature type="transmembrane region" description="Helical" evidence="2">
    <location>
        <begin position="236"/>
        <end position="254"/>
    </location>
</feature>
<reference evidence="3 4" key="1">
    <citation type="journal article" date="2010" name="Nature">
        <title>The Ectocarpus genome and the independent evolution of multicellularity in brown algae.</title>
        <authorList>
            <person name="Cock J.M."/>
            <person name="Sterck L."/>
            <person name="Rouze P."/>
            <person name="Scornet D."/>
            <person name="Allen A.E."/>
            <person name="Amoutzias G."/>
            <person name="Anthouard V."/>
            <person name="Artiguenave F."/>
            <person name="Aury J.M."/>
            <person name="Badger J.H."/>
            <person name="Beszteri B."/>
            <person name="Billiau K."/>
            <person name="Bonnet E."/>
            <person name="Bothwell J.H."/>
            <person name="Bowler C."/>
            <person name="Boyen C."/>
            <person name="Brownlee C."/>
            <person name="Carrano C.J."/>
            <person name="Charrier B."/>
            <person name="Cho G.Y."/>
            <person name="Coelho S.M."/>
            <person name="Collen J."/>
            <person name="Corre E."/>
            <person name="Da Silva C."/>
            <person name="Delage L."/>
            <person name="Delaroque N."/>
            <person name="Dittami S.M."/>
            <person name="Doulbeau S."/>
            <person name="Elias M."/>
            <person name="Farnham G."/>
            <person name="Gachon C.M."/>
            <person name="Gschloessl B."/>
            <person name="Heesch S."/>
            <person name="Jabbari K."/>
            <person name="Jubin C."/>
            <person name="Kawai H."/>
            <person name="Kimura K."/>
            <person name="Kloareg B."/>
            <person name="Kupper F.C."/>
            <person name="Lang D."/>
            <person name="Le Bail A."/>
            <person name="Leblanc C."/>
            <person name="Lerouge P."/>
            <person name="Lohr M."/>
            <person name="Lopez P.J."/>
            <person name="Martens C."/>
            <person name="Maumus F."/>
            <person name="Michel G."/>
            <person name="Miranda-Saavedra D."/>
            <person name="Morales J."/>
            <person name="Moreau H."/>
            <person name="Motomura T."/>
            <person name="Nagasato C."/>
            <person name="Napoli C.A."/>
            <person name="Nelson D.R."/>
            <person name="Nyvall-Collen P."/>
            <person name="Peters A.F."/>
            <person name="Pommier C."/>
            <person name="Potin P."/>
            <person name="Poulain J."/>
            <person name="Quesneville H."/>
            <person name="Read B."/>
            <person name="Rensing S.A."/>
            <person name="Ritter A."/>
            <person name="Rousvoal S."/>
            <person name="Samanta M."/>
            <person name="Samson G."/>
            <person name="Schroeder D.C."/>
            <person name="Segurens B."/>
            <person name="Strittmatter M."/>
            <person name="Tonon T."/>
            <person name="Tregear J.W."/>
            <person name="Valentin K."/>
            <person name="von Dassow P."/>
            <person name="Yamagishi T."/>
            <person name="Van de Peer Y."/>
            <person name="Wincker P."/>
        </authorList>
    </citation>
    <scope>NUCLEOTIDE SEQUENCE [LARGE SCALE GENOMIC DNA]</scope>
    <source>
        <strain evidence="4">Ec32 / CCAP1310/4</strain>
    </source>
</reference>
<evidence type="ECO:0000256" key="2">
    <source>
        <dbReference type="SAM" id="Phobius"/>
    </source>
</evidence>
<keyword evidence="2" id="KW-1133">Transmembrane helix</keyword>
<evidence type="ECO:0000256" key="1">
    <source>
        <dbReference type="SAM" id="MobiDB-lite"/>
    </source>
</evidence>
<feature type="compositionally biased region" description="Basic and acidic residues" evidence="1">
    <location>
        <begin position="69"/>
        <end position="78"/>
    </location>
</feature>
<dbReference type="OrthoDB" id="10335146at2759"/>
<keyword evidence="4" id="KW-1185">Reference proteome</keyword>
<evidence type="ECO:0000313" key="3">
    <source>
        <dbReference type="EMBL" id="CBJ28861.1"/>
    </source>
</evidence>
<name>D7FIP3_ECTSI</name>
<keyword evidence="2" id="KW-0812">Transmembrane</keyword>
<accession>D7FIP3</accession>
<sequence length="284" mass="30255">MDGFHSQKKSLRRLTMHTLVGFLSCHDGTAFVPAAHMLGGGMSAIRSTTSRLTFPAHRSPPGMTTSDGGLHHDDKQTGEAKTSAWSGACRTAAACLATAAILSSSLPAGAASGSRGVRHHLDGGRGSSPANVLMVLADEGDFSSADGRADVSQLVLELKKADRPDTLLNSMVKINDVVDWDEDGVLENPFAAESIVKGLIDKRRAGGEAWDSNTETAFGILKRKLDPFNVVLLRPYLKIAPFLGGAYYLAVFFVQQKFRGFFPYAYFGAVAVFVAPALIVILAN</sequence>
<keyword evidence="2" id="KW-0472">Membrane</keyword>
<proteinExistence type="predicted"/>
<dbReference type="EMBL" id="FN647890">
    <property type="protein sequence ID" value="CBJ28861.1"/>
    <property type="molecule type" value="Genomic_DNA"/>
</dbReference>
<dbReference type="InParanoid" id="D7FIP3"/>
<dbReference type="AlphaFoldDB" id="D7FIP3"/>
<protein>
    <submittedName>
        <fullName evidence="3">Uncharacterized protein</fullName>
    </submittedName>
</protein>
<gene>
    <name evidence="3" type="ORF">Esi_0122_0079</name>
</gene>
<feature type="region of interest" description="Disordered" evidence="1">
    <location>
        <begin position="52"/>
        <end position="79"/>
    </location>
</feature>